<dbReference type="AlphaFoldDB" id="A0A7L9QBP4"/>
<proteinExistence type="predicted"/>
<evidence type="ECO:0000313" key="1">
    <source>
        <dbReference type="EMBL" id="QOL00293.1"/>
    </source>
</evidence>
<name>A0A7L9QBP4_9ZZZZ</name>
<dbReference type="EMBL" id="MW000465">
    <property type="protein sequence ID" value="QOL00293.1"/>
    <property type="molecule type" value="Genomic_DNA"/>
</dbReference>
<reference evidence="1" key="1">
    <citation type="submission" date="2020-09" db="EMBL/GenBank/DDBJ databases">
        <title>A new high-throughput screening method to detect antimicrobial volatiles from metagenomic clone libraries.</title>
        <authorList>
            <person name="Stocker F."/>
            <person name="Obermeier M."/>
            <person name="Resch K."/>
            <person name="Berg G."/>
            <person name="Mueller Bogota C.A."/>
        </authorList>
    </citation>
    <scope>NUCLEOTIDE SEQUENCE</scope>
</reference>
<sequence length="65" mass="7160">MATHTLADGRTPAHSFRTLLESLATIVRNTCRTRAAKPEAATFQIDTAPNHAQQRAFELLRTIAV</sequence>
<organism evidence="1">
    <name type="scientific">uncultured organism</name>
    <dbReference type="NCBI Taxonomy" id="155900"/>
    <lineage>
        <taxon>unclassified sequences</taxon>
        <taxon>environmental samples</taxon>
    </lineage>
</organism>
<protein>
    <submittedName>
        <fullName evidence="1">Uncharacterized protein</fullName>
    </submittedName>
</protein>
<accession>A0A7L9QBP4</accession>